<keyword evidence="3" id="KW-1185">Reference proteome</keyword>
<comment type="caution">
    <text evidence="2">The sequence shown here is derived from an EMBL/GenBank/DDBJ whole genome shotgun (WGS) entry which is preliminary data.</text>
</comment>
<organism evidence="2 3">
    <name type="scientific">Methylobacterium goesingense</name>
    <dbReference type="NCBI Taxonomy" id="243690"/>
    <lineage>
        <taxon>Bacteria</taxon>
        <taxon>Pseudomonadati</taxon>
        <taxon>Pseudomonadota</taxon>
        <taxon>Alphaproteobacteria</taxon>
        <taxon>Hyphomicrobiales</taxon>
        <taxon>Methylobacteriaceae</taxon>
        <taxon>Methylobacterium</taxon>
    </lineage>
</organism>
<dbReference type="Proteomes" id="UP001549145">
    <property type="component" value="Unassembled WGS sequence"/>
</dbReference>
<name>A0ABV2L141_9HYPH</name>
<accession>A0ABV2L141</accession>
<gene>
    <name evidence="2" type="ORF">ABID43_000030</name>
</gene>
<evidence type="ECO:0000256" key="1">
    <source>
        <dbReference type="SAM" id="Phobius"/>
    </source>
</evidence>
<reference evidence="2 3" key="1">
    <citation type="submission" date="2024-06" db="EMBL/GenBank/DDBJ databases">
        <title>Genomic Encyclopedia of Type Strains, Phase IV (KMG-IV): sequencing the most valuable type-strain genomes for metagenomic binning, comparative biology and taxonomic classification.</title>
        <authorList>
            <person name="Goeker M."/>
        </authorList>
    </citation>
    <scope>NUCLEOTIDE SEQUENCE [LARGE SCALE GENOMIC DNA]</scope>
    <source>
        <strain evidence="2 3">DSM 21331</strain>
    </source>
</reference>
<proteinExistence type="predicted"/>
<evidence type="ECO:0000313" key="2">
    <source>
        <dbReference type="EMBL" id="MET3690511.1"/>
    </source>
</evidence>
<dbReference type="Pfam" id="PF06693">
    <property type="entry name" value="DUF1190"/>
    <property type="match status" value="1"/>
</dbReference>
<sequence length="211" mass="21308">MSSQDRKDGPGGTGGLKRSEAVTLVLLTGAGAAAVALARLDPSQRMEDVRIYANVEACIAGRVRTAVDCRIEDDIARTVAAARAPLYPSQGACEARHGLGACEARAVASAPESGGPYAPRMAAYFVGATAAQKLDLQPLFPTAGVVYGVGAFAQPAYQTSWGCAVTPTMDGGSIARVPEAIARPPVLNGFGGTGRAICGDDAPASHHGGGG</sequence>
<feature type="transmembrane region" description="Helical" evidence="1">
    <location>
        <begin position="21"/>
        <end position="40"/>
    </location>
</feature>
<dbReference type="InterPro" id="IPR009576">
    <property type="entry name" value="Biofilm_formation_YgiB"/>
</dbReference>
<protein>
    <submittedName>
        <fullName evidence="2">Uncharacterized protein YgiB involved in biofilm formation</fullName>
    </submittedName>
</protein>
<evidence type="ECO:0000313" key="3">
    <source>
        <dbReference type="Proteomes" id="UP001549145"/>
    </source>
</evidence>
<keyword evidence="1" id="KW-0812">Transmembrane</keyword>
<keyword evidence="1" id="KW-0472">Membrane</keyword>
<keyword evidence="1" id="KW-1133">Transmembrane helix</keyword>
<dbReference type="RefSeq" id="WP_238277295.1">
    <property type="nucleotide sequence ID" value="NZ_BPQL01000021.1"/>
</dbReference>
<dbReference type="EMBL" id="JBEPMM010000001">
    <property type="protein sequence ID" value="MET3690511.1"/>
    <property type="molecule type" value="Genomic_DNA"/>
</dbReference>